<name>A0ABP8H5I5_9BACT</name>
<dbReference type="EMBL" id="BAABGY010000008">
    <property type="protein sequence ID" value="GAA4334495.1"/>
    <property type="molecule type" value="Genomic_DNA"/>
</dbReference>
<feature type="region of interest" description="Disordered" evidence="1">
    <location>
        <begin position="84"/>
        <end position="107"/>
    </location>
</feature>
<proteinExistence type="predicted"/>
<organism evidence="2 3">
    <name type="scientific">Flaviaesturariibacter amylovorans</name>
    <dbReference type="NCBI Taxonomy" id="1084520"/>
    <lineage>
        <taxon>Bacteria</taxon>
        <taxon>Pseudomonadati</taxon>
        <taxon>Bacteroidota</taxon>
        <taxon>Chitinophagia</taxon>
        <taxon>Chitinophagales</taxon>
        <taxon>Chitinophagaceae</taxon>
        <taxon>Flaviaestuariibacter</taxon>
    </lineage>
</organism>
<evidence type="ECO:0000256" key="1">
    <source>
        <dbReference type="SAM" id="MobiDB-lite"/>
    </source>
</evidence>
<gene>
    <name evidence="2" type="ORF">GCM10023184_28610</name>
</gene>
<accession>A0ABP8H5I5</accession>
<comment type="caution">
    <text evidence="2">The sequence shown here is derived from an EMBL/GenBank/DDBJ whole genome shotgun (WGS) entry which is preliminary data.</text>
</comment>
<evidence type="ECO:0000313" key="2">
    <source>
        <dbReference type="EMBL" id="GAA4334495.1"/>
    </source>
</evidence>
<reference evidence="3" key="1">
    <citation type="journal article" date="2019" name="Int. J. Syst. Evol. Microbiol.">
        <title>The Global Catalogue of Microorganisms (GCM) 10K type strain sequencing project: providing services to taxonomists for standard genome sequencing and annotation.</title>
        <authorList>
            <consortium name="The Broad Institute Genomics Platform"/>
            <consortium name="The Broad Institute Genome Sequencing Center for Infectious Disease"/>
            <person name="Wu L."/>
            <person name="Ma J."/>
        </authorList>
    </citation>
    <scope>NUCLEOTIDE SEQUENCE [LARGE SCALE GENOMIC DNA]</scope>
    <source>
        <strain evidence="3">JCM 17919</strain>
    </source>
</reference>
<protein>
    <recommendedName>
        <fullName evidence="4">DUF3467 domain-containing protein</fullName>
    </recommendedName>
</protein>
<evidence type="ECO:0008006" key="4">
    <source>
        <dbReference type="Google" id="ProtNLM"/>
    </source>
</evidence>
<sequence length="107" mass="12593">MDQQIRFEFDGKQRNATVHISLQDDGCYVFTMVRDPDLIECFGPDIDFEIDRNGHFVRSSISRSTDLLRLQSAILKATQKLPEYDQQRSRLERTESERHKSDSENNR</sequence>
<dbReference type="Proteomes" id="UP001501725">
    <property type="component" value="Unassembled WGS sequence"/>
</dbReference>
<keyword evidence="3" id="KW-1185">Reference proteome</keyword>
<evidence type="ECO:0000313" key="3">
    <source>
        <dbReference type="Proteomes" id="UP001501725"/>
    </source>
</evidence>
<dbReference type="RefSeq" id="WP_345256436.1">
    <property type="nucleotide sequence ID" value="NZ_BAABGY010000008.1"/>
</dbReference>